<evidence type="ECO:0000313" key="5">
    <source>
        <dbReference type="Proteomes" id="UP000058074"/>
    </source>
</evidence>
<keyword evidence="3" id="KW-0231">Viral genome packaging</keyword>
<proteinExistence type="predicted"/>
<evidence type="ECO:0000313" key="4">
    <source>
        <dbReference type="EMBL" id="ALH82913.1"/>
    </source>
</evidence>
<name>A0A0N9V3M5_SPHMC</name>
<dbReference type="EMBL" id="CP012700">
    <property type="protein sequence ID" value="ALH82913.1"/>
    <property type="molecule type" value="Genomic_DNA"/>
</dbReference>
<keyword evidence="2" id="KW-1188">Viral release from host cell</keyword>
<dbReference type="Proteomes" id="UP000058074">
    <property type="component" value="Chromosome"/>
</dbReference>
<comment type="subcellular location">
    <subcellularLocation>
        <location evidence="1">Virion</location>
    </subcellularLocation>
</comment>
<gene>
    <name evidence="4" type="ORF">AN936_21910</name>
</gene>
<evidence type="ECO:0000256" key="1">
    <source>
        <dbReference type="ARBA" id="ARBA00004328"/>
    </source>
</evidence>
<evidence type="ECO:0000256" key="2">
    <source>
        <dbReference type="ARBA" id="ARBA00022612"/>
    </source>
</evidence>
<reference evidence="4 5" key="1">
    <citation type="journal article" date="2015" name="Genome Announc.">
        <title>Complete Genome Sequence of Polypropylene Glycol- and Polyethylene Glycol-Degrading Sphingopyxis macrogoltabida Strain EY-1.</title>
        <authorList>
            <person name="Ohtsubo Y."/>
            <person name="Nagata Y."/>
            <person name="Numata M."/>
            <person name="Tsuchikane K."/>
            <person name="Hosoyama A."/>
            <person name="Yamazoe A."/>
            <person name="Tsuda M."/>
            <person name="Fujita N."/>
            <person name="Kawai F."/>
        </authorList>
    </citation>
    <scope>NUCLEOTIDE SEQUENCE [LARGE SCALE GENOMIC DNA]</scope>
    <source>
        <strain evidence="4 5">EY-1</strain>
    </source>
</reference>
<sequence>MASLRQDCETRLAGMKTIRQDYEAEVRDIARFAQPARSRFLATERNKGIRRRQANNRLLDPHGIIAARTLTHGMASGLSSASTPWFTLAVASEFMEAEGVRAWLSDVEARMYAFLASTNFYGAAKTGYGETGLFGTEATVMVEHRIHGGVCHSLTFGEYWIALSDAMRPDTLYRLCPMTVRQAVTSFGDAVQPWIREAFDRSDYEKDVEIYQAIEPDTAGRFNYRSVYWDASDDRDATLRVSGYSEQPFWAPRWDVAGGDVYGTSPGMEALPALRELQLQTKRRNEAIDLMVHPEKIVPPHVRLTGQPRSIVTGNGVQRDNIVVPYQMPYQAPEAIRAEIDKCKEQVDTLFYADLFNAITNMRGIQPRNMEEIAKRNEEKLTQLGPVIERVSVEKLTIVIERVFSLMERGRMLPPAPPALREAEIKVEFVSILTQMQRLVGIGQIERSVSFVGNLSGTFPEAADKIDIDQTIDEYAQRAGTPSKIIRSTADAMKRRQQRATDEAQAKMLAAAPAVKDGADAARLLSETDVGGDPLLDTLLGA</sequence>
<dbReference type="RefSeq" id="WP_420496822.1">
    <property type="nucleotide sequence ID" value="NZ_CP012700.1"/>
</dbReference>
<evidence type="ECO:0000256" key="3">
    <source>
        <dbReference type="ARBA" id="ARBA00023219"/>
    </source>
</evidence>
<protein>
    <submittedName>
        <fullName evidence="4">Phage tail protein</fullName>
    </submittedName>
</protein>
<organism evidence="4 5">
    <name type="scientific">Sphingopyxis macrogoltabida</name>
    <name type="common">Sphingomonas macrogoltabidus</name>
    <dbReference type="NCBI Taxonomy" id="33050"/>
    <lineage>
        <taxon>Bacteria</taxon>
        <taxon>Pseudomonadati</taxon>
        <taxon>Pseudomonadota</taxon>
        <taxon>Alphaproteobacteria</taxon>
        <taxon>Sphingomonadales</taxon>
        <taxon>Sphingomonadaceae</taxon>
        <taxon>Sphingopyxis</taxon>
    </lineage>
</organism>
<accession>A0A0N9V3M5</accession>
<dbReference type="PATRIC" id="fig|33050.5.peg.4537"/>
<dbReference type="Pfam" id="PF12236">
    <property type="entry name" value="Head-tail_con"/>
    <property type="match status" value="1"/>
</dbReference>
<dbReference type="InterPro" id="IPR020991">
    <property type="entry name" value="Connector_podovirus"/>
</dbReference>
<dbReference type="AlphaFoldDB" id="A0A0N9V3M5"/>
<dbReference type="KEGG" id="smag:AN936_21910"/>